<evidence type="ECO:0000256" key="6">
    <source>
        <dbReference type="ARBA" id="ARBA00022989"/>
    </source>
</evidence>
<dbReference type="EMBL" id="JANEYG010000099">
    <property type="protein sequence ID" value="KAJ8913228.1"/>
    <property type="molecule type" value="Genomic_DNA"/>
</dbReference>
<keyword evidence="20" id="KW-1185">Reference proteome</keyword>
<comment type="subcellular location">
    <subcellularLocation>
        <location evidence="1">Cell projection</location>
        <location evidence="1">Neuron projection</location>
    </subcellularLocation>
    <subcellularLocation>
        <location evidence="16">Postsynaptic cell membrane</location>
        <topology evidence="16">Multi-pass membrane protein</topology>
    </subcellularLocation>
</comment>
<keyword evidence="13" id="KW-0807">Transducer</keyword>
<evidence type="ECO:0000256" key="16">
    <source>
        <dbReference type="ARBA" id="ARBA00034104"/>
    </source>
</evidence>
<evidence type="ECO:0000256" key="2">
    <source>
        <dbReference type="ARBA" id="ARBA00007242"/>
    </source>
</evidence>
<keyword evidence="10" id="KW-1015">Disulfide bond</keyword>
<dbReference type="Pfam" id="PF00003">
    <property type="entry name" value="7tm_3"/>
    <property type="match status" value="1"/>
</dbReference>
<dbReference type="InterPro" id="IPR043458">
    <property type="entry name" value="GPR158/179"/>
</dbReference>
<dbReference type="GO" id="GO:0004930">
    <property type="term" value="F:G protein-coupled receptor activity"/>
    <property type="evidence" value="ECO:0007669"/>
    <property type="project" value="UniProtKB-KW"/>
</dbReference>
<feature type="domain" description="G-protein coupled receptors family 3 profile" evidence="18">
    <location>
        <begin position="403"/>
        <end position="650"/>
    </location>
</feature>
<dbReference type="InterPro" id="IPR017978">
    <property type="entry name" value="GPCR_3_C"/>
</dbReference>
<dbReference type="Pfam" id="PF22572">
    <property type="entry name" value="GPR158_179_EC"/>
    <property type="match status" value="1"/>
</dbReference>
<evidence type="ECO:0000256" key="5">
    <source>
        <dbReference type="ARBA" id="ARBA00022729"/>
    </source>
</evidence>
<dbReference type="PANTHER" id="PTHR32546">
    <property type="entry name" value="G-PROTEIN COUPLED RECEPTOR 158-RELATED"/>
    <property type="match status" value="1"/>
</dbReference>
<dbReference type="AlphaFoldDB" id="A0AAV8VG70"/>
<feature type="transmembrane region" description="Helical" evidence="17">
    <location>
        <begin position="621"/>
        <end position="642"/>
    </location>
</feature>
<comment type="similarity">
    <text evidence="2">Belongs to the G-protein coupled receptor 3 family.</text>
</comment>
<dbReference type="GO" id="GO:0043005">
    <property type="term" value="C:neuron projection"/>
    <property type="evidence" value="ECO:0007669"/>
    <property type="project" value="UniProtKB-SubCell"/>
</dbReference>
<keyword evidence="11" id="KW-0675">Receptor</keyword>
<evidence type="ECO:0000259" key="18">
    <source>
        <dbReference type="PROSITE" id="PS50259"/>
    </source>
</evidence>
<accession>A0AAV8VG70</accession>
<dbReference type="Proteomes" id="UP001159042">
    <property type="component" value="Unassembled WGS sequence"/>
</dbReference>
<organism evidence="19 20">
    <name type="scientific">Exocentrus adspersus</name>
    <dbReference type="NCBI Taxonomy" id="1586481"/>
    <lineage>
        <taxon>Eukaryota</taxon>
        <taxon>Metazoa</taxon>
        <taxon>Ecdysozoa</taxon>
        <taxon>Arthropoda</taxon>
        <taxon>Hexapoda</taxon>
        <taxon>Insecta</taxon>
        <taxon>Pterygota</taxon>
        <taxon>Neoptera</taxon>
        <taxon>Endopterygota</taxon>
        <taxon>Coleoptera</taxon>
        <taxon>Polyphaga</taxon>
        <taxon>Cucujiformia</taxon>
        <taxon>Chrysomeloidea</taxon>
        <taxon>Cerambycidae</taxon>
        <taxon>Lamiinae</taxon>
        <taxon>Acanthocinini</taxon>
        <taxon>Exocentrus</taxon>
    </lineage>
</organism>
<keyword evidence="3" id="KW-1003">Cell membrane</keyword>
<dbReference type="PROSITE" id="PS50259">
    <property type="entry name" value="G_PROTEIN_RECEP_F3_4"/>
    <property type="match status" value="1"/>
</dbReference>
<keyword evidence="9 17" id="KW-0472">Membrane</keyword>
<keyword evidence="14" id="KW-0628">Postsynaptic cell membrane</keyword>
<evidence type="ECO:0000256" key="7">
    <source>
        <dbReference type="ARBA" id="ARBA00023018"/>
    </source>
</evidence>
<keyword evidence="4 17" id="KW-0812">Transmembrane</keyword>
<keyword evidence="12" id="KW-0325">Glycoprotein</keyword>
<keyword evidence="8" id="KW-0297">G-protein coupled receptor</keyword>
<feature type="transmembrane region" description="Helical" evidence="17">
    <location>
        <begin position="401"/>
        <end position="421"/>
    </location>
</feature>
<evidence type="ECO:0000256" key="11">
    <source>
        <dbReference type="ARBA" id="ARBA00023170"/>
    </source>
</evidence>
<keyword evidence="15" id="KW-0966">Cell projection</keyword>
<dbReference type="InterPro" id="IPR054714">
    <property type="entry name" value="GPR158_179_extracellular"/>
</dbReference>
<sequence>MGLQDAISKNLLVSDKTILSARVLAINASTGTLVNCAWWQRQGLEMGGPKKITETGMDMGHRPNTDYPWQPLHALNPGEPPSNGLGNDIPIKQEPICREEVPLRVLRDPVQDFQIIRQQCSVKARLISVVNWMEMRSVELLPDKWERRCVSADACTGHISRYIYNSRASAYKLVTYRYEDADSSPGLRSPKFVESPQNVAYRGWWTYPYYSCLARRWLISYSVPIPPPGRRGHGDLGQMRGTYIAGCWFLDDIIRPDYSGGEFAKDDRFWGVGLKGFLSLDVDVSHLEVNQCEARKNSRLTGEISVFHGSHKCHNSTSECVYRPVLNYMSWTRGRYQCVCRPGFYSPLDDGMFNGSLVEVAWTEYIENSSDVWAVVFQCKQCAPGCHFCKDPTPCLATYHWPFRISLLVFSIFCVLCTIVLNGYMFKHRKLKVFKVASPIFLSITLFGCATMYLEMAAIFPVLDLYSCIATKWSRHLGFCVTYTALLMKTWRVSLTYRVKSAHKVKLTDKQLLQWMVPILLVMLIYLGTWTFSDTPNAEEIVDNEGLRFKQCMYNWWDHSLAIGEVLFLAWGIRVCYNVRNAESLYNEARLISYAIYNIAIVNIMMIAFHLFIFPRAGPDIKYLLGFIRTQLSTTTTIALVFGPKIIRVLRGQGDQWDNRARSRGVTASFSLNGIGLVPEEAPDLYQENEELKIRTIDCVFIRKGFVNMFDIGCVYILSNASTTDVVEYDDEQLMDN</sequence>
<evidence type="ECO:0000256" key="3">
    <source>
        <dbReference type="ARBA" id="ARBA00022475"/>
    </source>
</evidence>
<reference evidence="19 20" key="1">
    <citation type="journal article" date="2023" name="Insect Mol. Biol.">
        <title>Genome sequencing provides insights into the evolution of gene families encoding plant cell wall-degrading enzymes in longhorned beetles.</title>
        <authorList>
            <person name="Shin N.R."/>
            <person name="Okamura Y."/>
            <person name="Kirsch R."/>
            <person name="Pauchet Y."/>
        </authorList>
    </citation>
    <scope>NUCLEOTIDE SEQUENCE [LARGE SCALE GENOMIC DNA]</scope>
    <source>
        <strain evidence="19">EAD_L_NR</strain>
    </source>
</reference>
<evidence type="ECO:0000256" key="8">
    <source>
        <dbReference type="ARBA" id="ARBA00023040"/>
    </source>
</evidence>
<dbReference type="PANTHER" id="PTHR32546:SF16">
    <property type="entry name" value="G-PROTEIN COUPLED RECEPTOR CG31760-RELATED"/>
    <property type="match status" value="1"/>
</dbReference>
<evidence type="ECO:0000313" key="20">
    <source>
        <dbReference type="Proteomes" id="UP001159042"/>
    </source>
</evidence>
<evidence type="ECO:0000256" key="14">
    <source>
        <dbReference type="ARBA" id="ARBA00023257"/>
    </source>
</evidence>
<protein>
    <recommendedName>
        <fullName evidence="18">G-protein coupled receptors family 3 profile domain-containing protein</fullName>
    </recommendedName>
</protein>
<name>A0AAV8VG70_9CUCU</name>
<feature type="transmembrane region" description="Helical" evidence="17">
    <location>
        <begin position="512"/>
        <end position="533"/>
    </location>
</feature>
<evidence type="ECO:0000313" key="19">
    <source>
        <dbReference type="EMBL" id="KAJ8913228.1"/>
    </source>
</evidence>
<feature type="transmembrane region" description="Helical" evidence="17">
    <location>
        <begin position="473"/>
        <end position="491"/>
    </location>
</feature>
<evidence type="ECO:0000256" key="4">
    <source>
        <dbReference type="ARBA" id="ARBA00022692"/>
    </source>
</evidence>
<feature type="transmembrane region" description="Helical" evidence="17">
    <location>
        <begin position="433"/>
        <end position="453"/>
    </location>
</feature>
<evidence type="ECO:0000256" key="13">
    <source>
        <dbReference type="ARBA" id="ARBA00023224"/>
    </source>
</evidence>
<evidence type="ECO:0000256" key="17">
    <source>
        <dbReference type="SAM" id="Phobius"/>
    </source>
</evidence>
<comment type="caution">
    <text evidence="19">The sequence shown here is derived from an EMBL/GenBank/DDBJ whole genome shotgun (WGS) entry which is preliminary data.</text>
</comment>
<gene>
    <name evidence="19" type="ORF">NQ315_016171</name>
</gene>
<evidence type="ECO:0000256" key="15">
    <source>
        <dbReference type="ARBA" id="ARBA00023273"/>
    </source>
</evidence>
<keyword evidence="7" id="KW-0770">Synapse</keyword>
<evidence type="ECO:0000256" key="9">
    <source>
        <dbReference type="ARBA" id="ARBA00023136"/>
    </source>
</evidence>
<keyword evidence="6 17" id="KW-1133">Transmembrane helix</keyword>
<dbReference type="GO" id="GO:0045211">
    <property type="term" value="C:postsynaptic membrane"/>
    <property type="evidence" value="ECO:0007669"/>
    <property type="project" value="UniProtKB-SubCell"/>
</dbReference>
<evidence type="ECO:0000256" key="1">
    <source>
        <dbReference type="ARBA" id="ARBA00004487"/>
    </source>
</evidence>
<feature type="transmembrane region" description="Helical" evidence="17">
    <location>
        <begin position="553"/>
        <end position="573"/>
    </location>
</feature>
<evidence type="ECO:0000256" key="12">
    <source>
        <dbReference type="ARBA" id="ARBA00023180"/>
    </source>
</evidence>
<proteinExistence type="inferred from homology"/>
<keyword evidence="5" id="KW-0732">Signal</keyword>
<feature type="transmembrane region" description="Helical" evidence="17">
    <location>
        <begin position="594"/>
        <end position="615"/>
    </location>
</feature>
<dbReference type="CDD" id="cd15293">
    <property type="entry name" value="7tmC_GPR158-like"/>
    <property type="match status" value="1"/>
</dbReference>
<evidence type="ECO:0000256" key="10">
    <source>
        <dbReference type="ARBA" id="ARBA00023157"/>
    </source>
</evidence>